<dbReference type="AlphaFoldDB" id="C0CS44"/>
<dbReference type="Proteomes" id="UP000003100">
    <property type="component" value="Unassembled WGS sequence"/>
</dbReference>
<evidence type="ECO:0000313" key="4">
    <source>
        <dbReference type="EMBL" id="EEG47417.1"/>
    </source>
</evidence>
<evidence type="ECO:0000259" key="3">
    <source>
        <dbReference type="SMART" id="SM01007"/>
    </source>
</evidence>
<gene>
    <name evidence="4" type="ORF">RUMHYD_03710</name>
</gene>
<dbReference type="InterPro" id="IPR050197">
    <property type="entry name" value="Aldolase_class_II_sugar_metab"/>
</dbReference>
<dbReference type="Gene3D" id="3.40.225.10">
    <property type="entry name" value="Class II aldolase/adducin N-terminal domain"/>
    <property type="match status" value="1"/>
</dbReference>
<name>C0CS44_BLAHS</name>
<dbReference type="RefSeq" id="WP_005952317.1">
    <property type="nucleotide sequence ID" value="NZ_CP136423.1"/>
</dbReference>
<dbReference type="EMBL" id="ACBZ01000197">
    <property type="protein sequence ID" value="EEG47417.1"/>
    <property type="molecule type" value="Genomic_DNA"/>
</dbReference>
<dbReference type="SUPFAM" id="SSF53639">
    <property type="entry name" value="AraD/HMP-PK domain-like"/>
    <property type="match status" value="1"/>
</dbReference>
<comment type="caution">
    <text evidence="4">The sequence shown here is derived from an EMBL/GenBank/DDBJ whole genome shotgun (WGS) entry which is preliminary data.</text>
</comment>
<dbReference type="PANTHER" id="PTHR22789:SF0">
    <property type="entry name" value="3-OXO-TETRONATE 4-PHOSPHATE DECARBOXYLASE-RELATED"/>
    <property type="match status" value="1"/>
</dbReference>
<reference evidence="4 5" key="2">
    <citation type="submission" date="2009-02" db="EMBL/GenBank/DDBJ databases">
        <title>Draft genome sequence of Blautia hydrogenotrophica DSM 10507 (Ruminococcus hydrogenotrophicus DSM 10507).</title>
        <authorList>
            <person name="Sudarsanam P."/>
            <person name="Ley R."/>
            <person name="Guruge J."/>
            <person name="Turnbaugh P.J."/>
            <person name="Mahowald M."/>
            <person name="Liep D."/>
            <person name="Gordon J."/>
        </authorList>
    </citation>
    <scope>NUCLEOTIDE SEQUENCE [LARGE SCALE GENOMIC DNA]</scope>
    <source>
        <strain evidence="5">DSM 10507 / JCM 14656 / S5a33</strain>
    </source>
</reference>
<sequence length="226" mass="24597">MLLQKERELVVEYGKKMSSSGLSKGTSGNISIYNRKEQLMAISPSGIGYFETMPEDVVIMDLHGNIVEGDKKPSSEWGLHTVFYLNKPDVEAVVHTHSTFCTTFACLNQPIRALHYVIGGAGTATVPCAPYRTFGTPELAEAAIEACGKGKAVLLANHGLLTCGPNIGKAFGLAVNMEFCAEMQFRAMCVGDPVILSDSEMENVMERFQSYGQPKKDGESKEPNCY</sequence>
<evidence type="ECO:0000256" key="1">
    <source>
        <dbReference type="ARBA" id="ARBA00022723"/>
    </source>
</evidence>
<evidence type="ECO:0000313" key="5">
    <source>
        <dbReference type="Proteomes" id="UP000003100"/>
    </source>
</evidence>
<dbReference type="GO" id="GO:0046872">
    <property type="term" value="F:metal ion binding"/>
    <property type="evidence" value="ECO:0007669"/>
    <property type="project" value="UniProtKB-KW"/>
</dbReference>
<evidence type="ECO:0000256" key="2">
    <source>
        <dbReference type="ARBA" id="ARBA00023239"/>
    </source>
</evidence>
<dbReference type="GO" id="GO:0019323">
    <property type="term" value="P:pentose catabolic process"/>
    <property type="evidence" value="ECO:0007669"/>
    <property type="project" value="TreeGrafter"/>
</dbReference>
<protein>
    <recommendedName>
        <fullName evidence="3">Class II aldolase/adducin N-terminal domain-containing protein</fullName>
    </recommendedName>
</protein>
<keyword evidence="2" id="KW-0456">Lyase</keyword>
<organism evidence="4 5">
    <name type="scientific">Blautia hydrogenotrophica (strain DSM 10507 / JCM 14656 / S5a33)</name>
    <name type="common">Ruminococcus hydrogenotrophicus</name>
    <dbReference type="NCBI Taxonomy" id="476272"/>
    <lineage>
        <taxon>Bacteria</taxon>
        <taxon>Bacillati</taxon>
        <taxon>Bacillota</taxon>
        <taxon>Clostridia</taxon>
        <taxon>Lachnospirales</taxon>
        <taxon>Lachnospiraceae</taxon>
        <taxon>Blautia</taxon>
    </lineage>
</organism>
<dbReference type="PANTHER" id="PTHR22789">
    <property type="entry name" value="FUCULOSE PHOSPHATE ALDOLASE"/>
    <property type="match status" value="1"/>
</dbReference>
<dbReference type="SMART" id="SM01007">
    <property type="entry name" value="Aldolase_II"/>
    <property type="match status" value="1"/>
</dbReference>
<proteinExistence type="predicted"/>
<dbReference type="GeneID" id="86823463"/>
<dbReference type="PATRIC" id="fig|476272.21.peg.390"/>
<dbReference type="eggNOG" id="COG0235">
    <property type="taxonomic scope" value="Bacteria"/>
</dbReference>
<accession>C0CS44</accession>
<keyword evidence="1" id="KW-0479">Metal-binding</keyword>
<dbReference type="NCBIfam" id="NF005302">
    <property type="entry name" value="PRK06833.1"/>
    <property type="match status" value="1"/>
</dbReference>
<feature type="domain" description="Class II aldolase/adducin N-terminal" evidence="3">
    <location>
        <begin position="8"/>
        <end position="185"/>
    </location>
</feature>
<dbReference type="GO" id="GO:0016832">
    <property type="term" value="F:aldehyde-lyase activity"/>
    <property type="evidence" value="ECO:0007669"/>
    <property type="project" value="TreeGrafter"/>
</dbReference>
<dbReference type="GO" id="GO:0005829">
    <property type="term" value="C:cytosol"/>
    <property type="evidence" value="ECO:0007669"/>
    <property type="project" value="TreeGrafter"/>
</dbReference>
<keyword evidence="5" id="KW-1185">Reference proteome</keyword>
<dbReference type="HOGENOM" id="CLU_006033_3_0_9"/>
<dbReference type="Pfam" id="PF00596">
    <property type="entry name" value="Aldolase_II"/>
    <property type="match status" value="1"/>
</dbReference>
<dbReference type="InterPro" id="IPR001303">
    <property type="entry name" value="Aldolase_II/adducin_N"/>
</dbReference>
<reference evidence="4 5" key="1">
    <citation type="submission" date="2009-01" db="EMBL/GenBank/DDBJ databases">
        <authorList>
            <person name="Fulton L."/>
            <person name="Clifton S."/>
            <person name="Fulton B."/>
            <person name="Xu J."/>
            <person name="Minx P."/>
            <person name="Pepin K.H."/>
            <person name="Johnson M."/>
            <person name="Bhonagiri V."/>
            <person name="Nash W.E."/>
            <person name="Mardis E.R."/>
            <person name="Wilson R.K."/>
        </authorList>
    </citation>
    <scope>NUCLEOTIDE SEQUENCE [LARGE SCALE GENOMIC DNA]</scope>
    <source>
        <strain evidence="5">DSM 10507 / JCM 14656 / S5a33</strain>
    </source>
</reference>
<dbReference type="InterPro" id="IPR036409">
    <property type="entry name" value="Aldolase_II/adducin_N_sf"/>
</dbReference>